<reference evidence="1 2" key="1">
    <citation type="submission" date="2024-04" db="EMBL/GenBank/DDBJ databases">
        <title>Luteolibacter sp. isolated from soil.</title>
        <authorList>
            <person name="An J."/>
        </authorList>
    </citation>
    <scope>NUCLEOTIDE SEQUENCE [LARGE SCALE GENOMIC DNA]</scope>
    <source>
        <strain evidence="1 2">Y139</strain>
    </source>
</reference>
<accession>A0ABU9B2G5</accession>
<proteinExistence type="predicted"/>
<keyword evidence="2" id="KW-1185">Reference proteome</keyword>
<sequence length="245" mass="26661">MSASPLLRLTCAWITGAALILVSCKPAEKPKGAEAAAAPKEPAKTEEPAAAPASDAFLLLPGDYAEATTVADLEARFGKANVRKETTPEPRLVLFPDDPTRRAYVTFHEKEKFEILASILVTDPGSRWRGKHGVQIGMTIAKLQSLNRKPFSLFVNDAEQHSNVHDSWSPALDENDGTLGTLDVEEGEHLYFEVTLGPTDLAAVKVIPDLPKEDLISSDDKRYRELQQVIVVTGIGASSSLDDEW</sequence>
<comment type="caution">
    <text evidence="1">The sequence shown here is derived from an EMBL/GenBank/DDBJ whole genome shotgun (WGS) entry which is preliminary data.</text>
</comment>
<name>A0ABU9B2G5_9BACT</name>
<dbReference type="EMBL" id="JBBUKT010000009">
    <property type="protein sequence ID" value="MEK7953040.1"/>
    <property type="molecule type" value="Genomic_DNA"/>
</dbReference>
<evidence type="ECO:0000313" key="2">
    <source>
        <dbReference type="Proteomes" id="UP001371305"/>
    </source>
</evidence>
<dbReference type="Proteomes" id="UP001371305">
    <property type="component" value="Unassembled WGS sequence"/>
</dbReference>
<protein>
    <recommendedName>
        <fullName evidence="3">Lipoprotein</fullName>
    </recommendedName>
</protein>
<gene>
    <name evidence="1" type="ORF">WKV53_21175</name>
</gene>
<evidence type="ECO:0000313" key="1">
    <source>
        <dbReference type="EMBL" id="MEK7953040.1"/>
    </source>
</evidence>
<organism evidence="1 2">
    <name type="scientific">Luteolibacter soli</name>
    <dbReference type="NCBI Taxonomy" id="3135280"/>
    <lineage>
        <taxon>Bacteria</taxon>
        <taxon>Pseudomonadati</taxon>
        <taxon>Verrucomicrobiota</taxon>
        <taxon>Verrucomicrobiia</taxon>
        <taxon>Verrucomicrobiales</taxon>
        <taxon>Verrucomicrobiaceae</taxon>
        <taxon>Luteolibacter</taxon>
    </lineage>
</organism>
<dbReference type="RefSeq" id="WP_341406800.1">
    <property type="nucleotide sequence ID" value="NZ_JBBUKT010000009.1"/>
</dbReference>
<evidence type="ECO:0008006" key="3">
    <source>
        <dbReference type="Google" id="ProtNLM"/>
    </source>
</evidence>